<evidence type="ECO:0000313" key="3">
    <source>
        <dbReference type="Proteomes" id="UP000735302"/>
    </source>
</evidence>
<evidence type="ECO:0000313" key="2">
    <source>
        <dbReference type="EMBL" id="GFO33598.1"/>
    </source>
</evidence>
<accession>A0AAV4CNY0</accession>
<dbReference type="InterPro" id="IPR043502">
    <property type="entry name" value="DNA/RNA_pol_sf"/>
</dbReference>
<dbReference type="InterPro" id="IPR000477">
    <property type="entry name" value="RT_dom"/>
</dbReference>
<dbReference type="PANTHER" id="PTHR19446">
    <property type="entry name" value="REVERSE TRANSCRIPTASES"/>
    <property type="match status" value="1"/>
</dbReference>
<evidence type="ECO:0000259" key="1">
    <source>
        <dbReference type="PROSITE" id="PS50878"/>
    </source>
</evidence>
<name>A0AAV4CNY0_9GAST</name>
<sequence length="335" mass="38372">MEGLLIRARARWIGEGEKPSKYFCNLENRHHISKKISSLIKEDGTEASSNDEIVKEVRAFYAKLFKSREDHIENVDLETKLNIDSPKLTAEEAILIEGKITYEEASTVLKNMKNNKSPGSDGFTIEFFKFFWRDIGYFLIKSISHSFDSGHLSITQREGLITCIPKPGKSKKQLKNWRPITLLNISYKIVSGCIAQRIKSLLNKITSTDQTGFLPGNFIGDNIRLLYDVLPEANEIKKKEIMILIDFEKAFDSIAWSFITKSLKIFNFKDDIVRWVRLFDNQVKSRCIVNNTVSDWFILERGCRQGDPISPYLFLIASEILASMTARTVISKAIK</sequence>
<comment type="caution">
    <text evidence="2">The sequence shown here is derived from an EMBL/GenBank/DDBJ whole genome shotgun (WGS) entry which is preliminary data.</text>
</comment>
<proteinExistence type="predicted"/>
<organism evidence="2 3">
    <name type="scientific">Plakobranchus ocellatus</name>
    <dbReference type="NCBI Taxonomy" id="259542"/>
    <lineage>
        <taxon>Eukaryota</taxon>
        <taxon>Metazoa</taxon>
        <taxon>Spiralia</taxon>
        <taxon>Lophotrochozoa</taxon>
        <taxon>Mollusca</taxon>
        <taxon>Gastropoda</taxon>
        <taxon>Heterobranchia</taxon>
        <taxon>Euthyneura</taxon>
        <taxon>Panpulmonata</taxon>
        <taxon>Sacoglossa</taxon>
        <taxon>Placobranchoidea</taxon>
        <taxon>Plakobranchidae</taxon>
        <taxon>Plakobranchus</taxon>
    </lineage>
</organism>
<dbReference type="AlphaFoldDB" id="A0AAV4CNY0"/>
<dbReference type="SUPFAM" id="SSF56672">
    <property type="entry name" value="DNA/RNA polymerases"/>
    <property type="match status" value="1"/>
</dbReference>
<keyword evidence="3" id="KW-1185">Reference proteome</keyword>
<feature type="domain" description="Reverse transcriptase" evidence="1">
    <location>
        <begin position="145"/>
        <end position="335"/>
    </location>
</feature>
<protein>
    <submittedName>
        <fullName evidence="2">Pol-like protein</fullName>
    </submittedName>
</protein>
<dbReference type="PROSITE" id="PS50878">
    <property type="entry name" value="RT_POL"/>
    <property type="match status" value="1"/>
</dbReference>
<gene>
    <name evidence="2" type="ORF">PoB_006010300</name>
</gene>
<dbReference type="CDD" id="cd01650">
    <property type="entry name" value="RT_nLTR_like"/>
    <property type="match status" value="1"/>
</dbReference>
<dbReference type="Proteomes" id="UP000735302">
    <property type="component" value="Unassembled WGS sequence"/>
</dbReference>
<dbReference type="Pfam" id="PF00078">
    <property type="entry name" value="RVT_1"/>
    <property type="match status" value="1"/>
</dbReference>
<dbReference type="EMBL" id="BLXT01006818">
    <property type="protein sequence ID" value="GFO33598.1"/>
    <property type="molecule type" value="Genomic_DNA"/>
</dbReference>
<reference evidence="2 3" key="1">
    <citation type="journal article" date="2021" name="Elife">
        <title>Chloroplast acquisition without the gene transfer in kleptoplastic sea slugs, Plakobranchus ocellatus.</title>
        <authorList>
            <person name="Maeda T."/>
            <person name="Takahashi S."/>
            <person name="Yoshida T."/>
            <person name="Shimamura S."/>
            <person name="Takaki Y."/>
            <person name="Nagai Y."/>
            <person name="Toyoda A."/>
            <person name="Suzuki Y."/>
            <person name="Arimoto A."/>
            <person name="Ishii H."/>
            <person name="Satoh N."/>
            <person name="Nishiyama T."/>
            <person name="Hasebe M."/>
            <person name="Maruyama T."/>
            <person name="Minagawa J."/>
            <person name="Obokata J."/>
            <person name="Shigenobu S."/>
        </authorList>
    </citation>
    <scope>NUCLEOTIDE SEQUENCE [LARGE SCALE GENOMIC DNA]</scope>
</reference>